<comment type="caution">
    <text evidence="2">The sequence shown here is derived from an EMBL/GenBank/DDBJ whole genome shotgun (WGS) entry which is preliminary data.</text>
</comment>
<keyword evidence="3" id="KW-1185">Reference proteome</keyword>
<feature type="transmembrane region" description="Helical" evidence="1">
    <location>
        <begin position="16"/>
        <end position="36"/>
    </location>
</feature>
<dbReference type="Proteomes" id="UP001260872">
    <property type="component" value="Unassembled WGS sequence"/>
</dbReference>
<proteinExistence type="predicted"/>
<name>A0ABU1FS99_9MICC</name>
<evidence type="ECO:0000256" key="1">
    <source>
        <dbReference type="SAM" id="Phobius"/>
    </source>
</evidence>
<feature type="transmembrane region" description="Helical" evidence="1">
    <location>
        <begin position="48"/>
        <end position="70"/>
    </location>
</feature>
<feature type="transmembrane region" description="Helical" evidence="1">
    <location>
        <begin position="82"/>
        <end position="100"/>
    </location>
</feature>
<gene>
    <name evidence="2" type="ORF">RH857_05275</name>
</gene>
<feature type="transmembrane region" description="Helical" evidence="1">
    <location>
        <begin position="164"/>
        <end position="185"/>
    </location>
</feature>
<reference evidence="3" key="1">
    <citation type="submission" date="2023-07" db="EMBL/GenBank/DDBJ databases">
        <title>Description of three actinobacteria isolated from air of manufacturing shop in a pharmaceutical factory.</title>
        <authorList>
            <person name="Zhang D.-F."/>
        </authorList>
    </citation>
    <scope>NUCLEOTIDE SEQUENCE [LARGE SCALE GENOMIC DNA]</scope>
    <source>
        <strain evidence="3">CCTCC AB 207010</strain>
    </source>
</reference>
<accession>A0ABU1FS99</accession>
<keyword evidence="1" id="KW-0812">Transmembrane</keyword>
<dbReference type="EMBL" id="JAVKGT010000010">
    <property type="protein sequence ID" value="MDR5711545.1"/>
    <property type="molecule type" value="Genomic_DNA"/>
</dbReference>
<feature type="transmembrane region" description="Helical" evidence="1">
    <location>
        <begin position="106"/>
        <end position="126"/>
    </location>
</feature>
<protein>
    <recommendedName>
        <fullName evidence="4">DUF308 domain-containing protein</fullName>
    </recommendedName>
</protein>
<organism evidence="2 3">
    <name type="scientific">Nesterenkonia flava</name>
    <dbReference type="NCBI Taxonomy" id="469799"/>
    <lineage>
        <taxon>Bacteria</taxon>
        <taxon>Bacillati</taxon>
        <taxon>Actinomycetota</taxon>
        <taxon>Actinomycetes</taxon>
        <taxon>Micrococcales</taxon>
        <taxon>Micrococcaceae</taxon>
        <taxon>Nesterenkonia</taxon>
    </lineage>
</organism>
<sequence length="194" mass="20357">MKRTPPETAQSLARPAWLRAGTTIGFSVFSIVWHGNAWFADLWDGNDLMVARIAVAAFFVLTASMVWEYVKQEGVPEVLRGSLALGAAAWLLTGVLVIFMTTTTGVALAAGAGFLILGLAELFGGLRTRNEFVPSRDHALLGAIGALTGLLMIAWWGLDIHGVIGIAGMGMILSSVLLAIGAAGLTHDAKRAAA</sequence>
<feature type="transmembrane region" description="Helical" evidence="1">
    <location>
        <begin position="138"/>
        <end position="158"/>
    </location>
</feature>
<evidence type="ECO:0008006" key="4">
    <source>
        <dbReference type="Google" id="ProtNLM"/>
    </source>
</evidence>
<keyword evidence="1" id="KW-1133">Transmembrane helix</keyword>
<evidence type="ECO:0000313" key="2">
    <source>
        <dbReference type="EMBL" id="MDR5711545.1"/>
    </source>
</evidence>
<keyword evidence="1" id="KW-0472">Membrane</keyword>
<evidence type="ECO:0000313" key="3">
    <source>
        <dbReference type="Proteomes" id="UP001260872"/>
    </source>
</evidence>